<reference evidence="2 3" key="1">
    <citation type="submission" date="2020-04" db="EMBL/GenBank/DDBJ databases">
        <title>Genome sequencing of novel species.</title>
        <authorList>
            <person name="Heo J."/>
            <person name="Kim S.-J."/>
            <person name="Kim J.-S."/>
            <person name="Hong S.-B."/>
            <person name="Kwon S.-W."/>
        </authorList>
    </citation>
    <scope>NUCLEOTIDE SEQUENCE [LARGE SCALE GENOMIC DNA]</scope>
    <source>
        <strain evidence="2 3">F39-2</strain>
    </source>
</reference>
<accession>A0A7L5E331</accession>
<keyword evidence="1" id="KW-0472">Membrane</keyword>
<dbReference type="InterPro" id="IPR050445">
    <property type="entry name" value="Bact_polysacc_biosynth/exp"/>
</dbReference>
<feature type="transmembrane region" description="Helical" evidence="1">
    <location>
        <begin position="46"/>
        <end position="63"/>
    </location>
</feature>
<name>A0A7L5E331_9SPHI</name>
<sequence length="372" mass="41319">MVPEKSNSTYPVSNQIKKSDYEEISVRDIIQKFIAWKNYILRQWKIVLLAVILGATAGFFYASNKKILYVATCTFVLEDDNGGGSGGGQFAGLTSLVGINLGGGGGGGGMFQGDNLFELYRSRKMLQKTLLSPISSSKKKDLLIDRFIVLNKADYEDDDYSKLKLVKFDPSHVTSLTRLQDSVLLNVIDKVNTKHLEIFRGRTGIITVNVRSENEVFAKQFNDQIVSTVNDFYVQTKTKKALENLAILQHQTDSIRAAMHRALTGIATSIDANPNANLSRQILRVPSQGRQTDAETNKAILSELVRNLEMAKVALRKETPLIQIIDEPIYPLRIEGLSRAITATKWGVLAGVLTILILSVLLLYRKIVQEVA</sequence>
<dbReference type="PANTHER" id="PTHR32309:SF31">
    <property type="entry name" value="CAPSULAR EXOPOLYSACCHARIDE FAMILY"/>
    <property type="match status" value="1"/>
</dbReference>
<dbReference type="PANTHER" id="PTHR32309">
    <property type="entry name" value="TYROSINE-PROTEIN KINASE"/>
    <property type="match status" value="1"/>
</dbReference>
<protein>
    <submittedName>
        <fullName evidence="2">Lipopolysaccharide biosynthesis protein</fullName>
    </submittedName>
</protein>
<keyword evidence="1" id="KW-1133">Transmembrane helix</keyword>
<evidence type="ECO:0000256" key="1">
    <source>
        <dbReference type="SAM" id="Phobius"/>
    </source>
</evidence>
<dbReference type="KEGG" id="mrob:HH214_17480"/>
<organism evidence="2 3">
    <name type="scientific">Mucilaginibacter robiniae</name>
    <dbReference type="NCBI Taxonomy" id="2728022"/>
    <lineage>
        <taxon>Bacteria</taxon>
        <taxon>Pseudomonadati</taxon>
        <taxon>Bacteroidota</taxon>
        <taxon>Sphingobacteriia</taxon>
        <taxon>Sphingobacteriales</taxon>
        <taxon>Sphingobacteriaceae</taxon>
        <taxon>Mucilaginibacter</taxon>
    </lineage>
</organism>
<evidence type="ECO:0000313" key="3">
    <source>
        <dbReference type="Proteomes" id="UP000503278"/>
    </source>
</evidence>
<dbReference type="AlphaFoldDB" id="A0A7L5E331"/>
<evidence type="ECO:0000313" key="2">
    <source>
        <dbReference type="EMBL" id="QJD97535.1"/>
    </source>
</evidence>
<gene>
    <name evidence="2" type="ORF">HH214_17480</name>
</gene>
<feature type="transmembrane region" description="Helical" evidence="1">
    <location>
        <begin position="346"/>
        <end position="364"/>
    </location>
</feature>
<keyword evidence="3" id="KW-1185">Reference proteome</keyword>
<dbReference type="EMBL" id="CP051682">
    <property type="protein sequence ID" value="QJD97535.1"/>
    <property type="molecule type" value="Genomic_DNA"/>
</dbReference>
<proteinExistence type="predicted"/>
<keyword evidence="1" id="KW-0812">Transmembrane</keyword>
<dbReference type="Proteomes" id="UP000503278">
    <property type="component" value="Chromosome"/>
</dbReference>
<dbReference type="RefSeq" id="WP_169609795.1">
    <property type="nucleotide sequence ID" value="NZ_CP051682.1"/>
</dbReference>